<accession>A0A5Y2FGH5</accession>
<evidence type="ECO:0000313" key="1">
    <source>
        <dbReference type="EMBL" id="ECD6073871.1"/>
    </source>
</evidence>
<name>A0A5Y2FGH5_SALNE</name>
<gene>
    <name evidence="1" type="ORF">E2D65_15155</name>
</gene>
<organism evidence="1">
    <name type="scientific">Salmonella newport</name>
    <dbReference type="NCBI Taxonomy" id="108619"/>
    <lineage>
        <taxon>Bacteria</taxon>
        <taxon>Pseudomonadati</taxon>
        <taxon>Pseudomonadota</taxon>
        <taxon>Gammaproteobacteria</taxon>
        <taxon>Enterobacterales</taxon>
        <taxon>Enterobacteriaceae</taxon>
        <taxon>Salmonella</taxon>
    </lineage>
</organism>
<dbReference type="EMBL" id="AAIFEU010000014">
    <property type="protein sequence ID" value="ECD6073871.1"/>
    <property type="molecule type" value="Genomic_DNA"/>
</dbReference>
<dbReference type="AlphaFoldDB" id="A0A5Y2FGH5"/>
<comment type="caution">
    <text evidence="1">The sequence shown here is derived from an EMBL/GenBank/DDBJ whole genome shotgun (WGS) entry which is preliminary data.</text>
</comment>
<sequence length="69" mass="7565">MQNGYSTSIICSVRYRQFPSGQSHQLSTGTVKKPTSPVGFFTSGLWCIVLMLDVESLIPVRATNSALEQ</sequence>
<reference evidence="1" key="1">
    <citation type="submission" date="2019-03" db="EMBL/GenBank/DDBJ databases">
        <authorList>
            <person name="Ashton P.M."/>
            <person name="Dallman T."/>
            <person name="Nair S."/>
            <person name="De Pinna E."/>
            <person name="Peters T."/>
            <person name="Grant K."/>
        </authorList>
    </citation>
    <scope>NUCLEOTIDE SEQUENCE [LARGE SCALE GENOMIC DNA]</scope>
    <source>
        <strain evidence="1">161826</strain>
    </source>
</reference>
<protein>
    <submittedName>
        <fullName evidence="1">Uncharacterized protein</fullName>
    </submittedName>
</protein>
<proteinExistence type="predicted"/>
<dbReference type="Proteomes" id="UP000839738">
    <property type="component" value="Unassembled WGS sequence"/>
</dbReference>